<keyword evidence="1" id="KW-0732">Signal</keyword>
<organism evidence="2 3">
    <name type="scientific">Cricetulus griseus</name>
    <name type="common">Chinese hamster</name>
    <name type="synonym">Cricetulus barabensis griseus</name>
    <dbReference type="NCBI Taxonomy" id="10029"/>
    <lineage>
        <taxon>Eukaryota</taxon>
        <taxon>Metazoa</taxon>
        <taxon>Chordata</taxon>
        <taxon>Craniata</taxon>
        <taxon>Vertebrata</taxon>
        <taxon>Euteleostomi</taxon>
        <taxon>Mammalia</taxon>
        <taxon>Eutheria</taxon>
        <taxon>Euarchontoglires</taxon>
        <taxon>Glires</taxon>
        <taxon>Rodentia</taxon>
        <taxon>Myomorpha</taxon>
        <taxon>Muroidea</taxon>
        <taxon>Cricetidae</taxon>
        <taxon>Cricetinae</taxon>
        <taxon>Cricetulus</taxon>
    </lineage>
</organism>
<proteinExistence type="predicted"/>
<protein>
    <submittedName>
        <fullName evidence="2">Uncharacterized protein</fullName>
    </submittedName>
</protein>
<dbReference type="InParanoid" id="G3GTE6"/>
<evidence type="ECO:0000313" key="3">
    <source>
        <dbReference type="Proteomes" id="UP000001075"/>
    </source>
</evidence>
<dbReference type="EMBL" id="JH000019">
    <property type="protein sequence ID" value="EGV92352.1"/>
    <property type="molecule type" value="Genomic_DNA"/>
</dbReference>
<dbReference type="AlphaFoldDB" id="G3GTE6"/>
<gene>
    <name evidence="2" type="ORF">I79_000926</name>
</gene>
<sequence length="58" mass="6016">MVQAALGRASEVAGLLASWAWGCSSVVWCSSADTWANVYSREGADGRPMQGLRASVAA</sequence>
<feature type="signal peptide" evidence="1">
    <location>
        <begin position="1"/>
        <end position="25"/>
    </location>
</feature>
<evidence type="ECO:0000313" key="2">
    <source>
        <dbReference type="EMBL" id="EGV92352.1"/>
    </source>
</evidence>
<feature type="chain" id="PRO_5003443856" evidence="1">
    <location>
        <begin position="26"/>
        <end position="58"/>
    </location>
</feature>
<reference evidence="3" key="1">
    <citation type="journal article" date="2011" name="Nat. Biotechnol.">
        <title>The genomic sequence of the Chinese hamster ovary (CHO)-K1 cell line.</title>
        <authorList>
            <person name="Xu X."/>
            <person name="Nagarajan H."/>
            <person name="Lewis N.E."/>
            <person name="Pan S."/>
            <person name="Cai Z."/>
            <person name="Liu X."/>
            <person name="Chen W."/>
            <person name="Xie M."/>
            <person name="Wang W."/>
            <person name="Hammond S."/>
            <person name="Andersen M.R."/>
            <person name="Neff N."/>
            <person name="Passarelli B."/>
            <person name="Koh W."/>
            <person name="Fan H.C."/>
            <person name="Wang J."/>
            <person name="Gui Y."/>
            <person name="Lee K.H."/>
            <person name="Betenbaugh M.J."/>
            <person name="Quake S.R."/>
            <person name="Famili I."/>
            <person name="Palsson B.O."/>
            <person name="Wang J."/>
        </authorList>
    </citation>
    <scope>NUCLEOTIDE SEQUENCE [LARGE SCALE GENOMIC DNA]</scope>
    <source>
        <strain evidence="3">CHO K1 cell line</strain>
    </source>
</reference>
<accession>G3GTE6</accession>
<dbReference type="Proteomes" id="UP000001075">
    <property type="component" value="Unassembled WGS sequence"/>
</dbReference>
<name>G3GTE6_CRIGR</name>
<evidence type="ECO:0000256" key="1">
    <source>
        <dbReference type="SAM" id="SignalP"/>
    </source>
</evidence>